<organism evidence="1">
    <name type="scientific">Xenorhabdus bovienii str. feltiae Moldova</name>
    <dbReference type="NCBI Taxonomy" id="1398200"/>
    <lineage>
        <taxon>Bacteria</taxon>
        <taxon>Pseudomonadati</taxon>
        <taxon>Pseudomonadota</taxon>
        <taxon>Gammaproteobacteria</taxon>
        <taxon>Enterobacterales</taxon>
        <taxon>Morganellaceae</taxon>
        <taxon>Xenorhabdus</taxon>
    </lineage>
</organism>
<name>A0A077NPV8_XENBV</name>
<accession>A0A077NPV8</accession>
<gene>
    <name evidence="1" type="ORF">XBFM1_1720012</name>
</gene>
<sequence length="65" mass="7642">MATRFCRIYSKKLTEITNFSLDSYFYKTLFIQQVNSNISSDLCMHKTITILLAIRFVHAQKIFST</sequence>
<protein>
    <submittedName>
        <fullName evidence="1">Uncharacterized protein</fullName>
    </submittedName>
</protein>
<proteinExistence type="predicted"/>
<dbReference type="Proteomes" id="UP000028487">
    <property type="component" value="Unassembled WGS sequence"/>
</dbReference>
<dbReference type="HOGENOM" id="CLU_206705_0_0_6"/>
<evidence type="ECO:0000313" key="1">
    <source>
        <dbReference type="EMBL" id="CDH00579.1"/>
    </source>
</evidence>
<dbReference type="EMBL" id="CBSV010000082">
    <property type="protein sequence ID" value="CDH00579.1"/>
    <property type="molecule type" value="Genomic_DNA"/>
</dbReference>
<reference evidence="1" key="1">
    <citation type="submission" date="2013-07" db="EMBL/GenBank/DDBJ databases">
        <title>Sub-species coevolution in mutualistic symbiosis.</title>
        <authorList>
            <person name="Murfin K."/>
            <person name="Klassen J."/>
            <person name="Lee M."/>
            <person name="Forst S."/>
            <person name="Stock P."/>
            <person name="Goodrich-Blair H."/>
        </authorList>
    </citation>
    <scope>NUCLEOTIDE SEQUENCE [LARGE SCALE GENOMIC DNA]</scope>
    <source>
        <strain evidence="1">Feltiae Moldova</strain>
    </source>
</reference>
<dbReference type="AlphaFoldDB" id="A0A077NPV8"/>
<comment type="caution">
    <text evidence="1">The sequence shown here is derived from an EMBL/GenBank/DDBJ whole genome shotgun (WGS) entry which is preliminary data.</text>
</comment>